<sequence>MPFAKTDFEGLLIFEPKVFEDNRGYFFESYNYNTCKADGVDINFVQDNQASSEYGVIRGLHYQLEPHAQTKFVRVLSGTILDVVVDLRKASATYGKSFSIELSAENKKQFLVPKGFAHGYAVLSKTAEVLYKCDAYYNKETEAGIIYNDPHLNIDWKIPTDKAIISDKDLNQPFFKDCKNNF</sequence>
<dbReference type="RefSeq" id="WP_379710859.1">
    <property type="nucleotide sequence ID" value="NZ_JBHSCZ010000004.1"/>
</dbReference>
<dbReference type="EMBL" id="JBHSCZ010000004">
    <property type="protein sequence ID" value="MFC4263812.1"/>
    <property type="molecule type" value="Genomic_DNA"/>
</dbReference>
<dbReference type="SUPFAM" id="SSF51182">
    <property type="entry name" value="RmlC-like cupins"/>
    <property type="match status" value="1"/>
</dbReference>
<dbReference type="GO" id="GO:0008830">
    <property type="term" value="F:dTDP-4-dehydrorhamnose 3,5-epimerase activity"/>
    <property type="evidence" value="ECO:0007669"/>
    <property type="project" value="UniProtKB-EC"/>
</dbReference>
<evidence type="ECO:0000313" key="6">
    <source>
        <dbReference type="EMBL" id="MFC4263812.1"/>
    </source>
</evidence>
<comment type="subunit">
    <text evidence="5">Homodimer.</text>
</comment>
<dbReference type="PANTHER" id="PTHR21047:SF2">
    <property type="entry name" value="THYMIDINE DIPHOSPHO-4-KETO-RHAMNOSE 3,5-EPIMERASE"/>
    <property type="match status" value="1"/>
</dbReference>
<evidence type="ECO:0000256" key="2">
    <source>
        <dbReference type="ARBA" id="ARBA00001997"/>
    </source>
</evidence>
<evidence type="ECO:0000256" key="5">
    <source>
        <dbReference type="RuleBase" id="RU364069"/>
    </source>
</evidence>
<comment type="similarity">
    <text evidence="5">Belongs to the dTDP-4-dehydrorhamnose 3,5-epimerase family.</text>
</comment>
<comment type="caution">
    <text evidence="6">The sequence shown here is derived from an EMBL/GenBank/DDBJ whole genome shotgun (WGS) entry which is preliminary data.</text>
</comment>
<comment type="pathway">
    <text evidence="5">Carbohydrate biosynthesis; dTDP-L-rhamnose biosynthesis.</text>
</comment>
<evidence type="ECO:0000256" key="4">
    <source>
        <dbReference type="ARBA" id="ARBA00019595"/>
    </source>
</evidence>
<accession>A0ABV8QVQ1</accession>
<proteinExistence type="inferred from homology"/>
<dbReference type="NCBIfam" id="TIGR01221">
    <property type="entry name" value="rmlC"/>
    <property type="match status" value="1"/>
</dbReference>
<evidence type="ECO:0000313" key="7">
    <source>
        <dbReference type="Proteomes" id="UP001595907"/>
    </source>
</evidence>
<dbReference type="EC" id="5.1.3.13" evidence="3 5"/>
<evidence type="ECO:0000256" key="3">
    <source>
        <dbReference type="ARBA" id="ARBA00012098"/>
    </source>
</evidence>
<dbReference type="Gene3D" id="2.60.120.10">
    <property type="entry name" value="Jelly Rolls"/>
    <property type="match status" value="1"/>
</dbReference>
<protein>
    <recommendedName>
        <fullName evidence="4 5">dTDP-4-dehydrorhamnose 3,5-epimerase</fullName>
        <ecNumber evidence="3 5">5.1.3.13</ecNumber>
    </recommendedName>
    <alternativeName>
        <fullName evidence="5">Thymidine diphospho-4-keto-rhamnose 3,5-epimerase</fullName>
    </alternativeName>
</protein>
<comment type="function">
    <text evidence="2 5">Catalyzes the epimerization of the C3' and C5'positions of dTDP-6-deoxy-D-xylo-4-hexulose, forming dTDP-6-deoxy-L-lyxo-4-hexulose.</text>
</comment>
<comment type="catalytic activity">
    <reaction evidence="1 5">
        <text>dTDP-4-dehydro-6-deoxy-alpha-D-glucose = dTDP-4-dehydro-beta-L-rhamnose</text>
        <dbReference type="Rhea" id="RHEA:16969"/>
        <dbReference type="ChEBI" id="CHEBI:57649"/>
        <dbReference type="ChEBI" id="CHEBI:62830"/>
        <dbReference type="EC" id="5.1.3.13"/>
    </reaction>
</comment>
<dbReference type="Proteomes" id="UP001595907">
    <property type="component" value="Unassembled WGS sequence"/>
</dbReference>
<organism evidence="6 7">
    <name type="scientific">Ferruginibacter yonginensis</name>
    <dbReference type="NCBI Taxonomy" id="1310416"/>
    <lineage>
        <taxon>Bacteria</taxon>
        <taxon>Pseudomonadati</taxon>
        <taxon>Bacteroidota</taxon>
        <taxon>Chitinophagia</taxon>
        <taxon>Chitinophagales</taxon>
        <taxon>Chitinophagaceae</taxon>
        <taxon>Ferruginibacter</taxon>
    </lineage>
</organism>
<dbReference type="Pfam" id="PF00908">
    <property type="entry name" value="dTDP_sugar_isom"/>
    <property type="match status" value="1"/>
</dbReference>
<dbReference type="CDD" id="cd00438">
    <property type="entry name" value="cupin_RmlC"/>
    <property type="match status" value="1"/>
</dbReference>
<reference evidence="7" key="1">
    <citation type="journal article" date="2019" name="Int. J. Syst. Evol. Microbiol.">
        <title>The Global Catalogue of Microorganisms (GCM) 10K type strain sequencing project: providing services to taxonomists for standard genome sequencing and annotation.</title>
        <authorList>
            <consortium name="The Broad Institute Genomics Platform"/>
            <consortium name="The Broad Institute Genome Sequencing Center for Infectious Disease"/>
            <person name="Wu L."/>
            <person name="Ma J."/>
        </authorList>
    </citation>
    <scope>NUCLEOTIDE SEQUENCE [LARGE SCALE GENOMIC DNA]</scope>
    <source>
        <strain evidence="7">CECT 8289</strain>
    </source>
</reference>
<name>A0ABV8QVQ1_9BACT</name>
<dbReference type="PANTHER" id="PTHR21047">
    <property type="entry name" value="DTDP-6-DEOXY-D-GLUCOSE-3,5 EPIMERASE"/>
    <property type="match status" value="1"/>
</dbReference>
<dbReference type="InterPro" id="IPR014710">
    <property type="entry name" value="RmlC-like_jellyroll"/>
</dbReference>
<dbReference type="InterPro" id="IPR011051">
    <property type="entry name" value="RmlC_Cupin_sf"/>
</dbReference>
<keyword evidence="5 6" id="KW-0413">Isomerase</keyword>
<gene>
    <name evidence="6" type="primary">rfbC</name>
    <name evidence="6" type="ORF">ACFOWM_13025</name>
</gene>
<keyword evidence="7" id="KW-1185">Reference proteome</keyword>
<dbReference type="InterPro" id="IPR000888">
    <property type="entry name" value="RmlC-like"/>
</dbReference>
<evidence type="ECO:0000256" key="1">
    <source>
        <dbReference type="ARBA" id="ARBA00001298"/>
    </source>
</evidence>